<reference evidence="3" key="1">
    <citation type="journal article" date="2019" name="Int. J. Syst. Evol. Microbiol.">
        <title>The Global Catalogue of Microorganisms (GCM) 10K type strain sequencing project: providing services to taxonomists for standard genome sequencing and annotation.</title>
        <authorList>
            <consortium name="The Broad Institute Genomics Platform"/>
            <consortium name="The Broad Institute Genome Sequencing Center for Infectious Disease"/>
            <person name="Wu L."/>
            <person name="Ma J."/>
        </authorList>
    </citation>
    <scope>NUCLEOTIDE SEQUENCE [LARGE SCALE GENOMIC DNA]</scope>
    <source>
        <strain evidence="3">NBRC 108723</strain>
    </source>
</reference>
<keyword evidence="3" id="KW-1185">Reference proteome</keyword>
<comment type="caution">
    <text evidence="2">The sequence shown here is derived from an EMBL/GenBank/DDBJ whole genome shotgun (WGS) entry which is preliminary data.</text>
</comment>
<gene>
    <name evidence="2" type="ORF">GCM10007938_02040</name>
</gene>
<accession>A0ABQ6ETF7</accession>
<sequence>MTGIQSNHGVAASSTVSTSHSSAIQHGEVTGVTTSNLSMSPSQAKQGFIYAPFAAEDIIIQSLGKNLSRANQGKDLYPVISRNNGEKVLLEQYRNERIHHLSKLAKFDGEINNIMQQTGATREQIRQQMGPTEFDKLVNANLQIKQQIDVLKRLDIQSNEGQGQLSKLQANKDKLYIIGHGGAGMNILAADQACAKGMVTAGDLAKQLSEGGLSKSFSDIRVTACYSADTTSPKSFHDKDLQRAAQPVTQRTGFLGLFGSKEVIAEPFAQTLSNKLKSEGFEQPDVTGYHGAGVSYSREHHHRRIPESQAQDVRSSTVKQHFHPNRLA</sequence>
<name>A0ABQ6ETF7_9VIBR</name>
<feature type="region of interest" description="Disordered" evidence="1">
    <location>
        <begin position="281"/>
        <end position="328"/>
    </location>
</feature>
<feature type="compositionally biased region" description="Low complexity" evidence="1">
    <location>
        <begin position="10"/>
        <end position="23"/>
    </location>
</feature>
<proteinExistence type="predicted"/>
<evidence type="ECO:0000313" key="2">
    <source>
        <dbReference type="EMBL" id="GLT16428.1"/>
    </source>
</evidence>
<dbReference type="EMBL" id="BSPW01000005">
    <property type="protein sequence ID" value="GLT16428.1"/>
    <property type="molecule type" value="Genomic_DNA"/>
</dbReference>
<evidence type="ECO:0008006" key="4">
    <source>
        <dbReference type="Google" id="ProtNLM"/>
    </source>
</evidence>
<feature type="compositionally biased region" description="Polar residues" evidence="1">
    <location>
        <begin position="308"/>
        <end position="319"/>
    </location>
</feature>
<evidence type="ECO:0000313" key="3">
    <source>
        <dbReference type="Proteomes" id="UP001157138"/>
    </source>
</evidence>
<organism evidence="2 3">
    <name type="scientific">Vibrio zhanjiangensis</name>
    <dbReference type="NCBI Taxonomy" id="1046128"/>
    <lineage>
        <taxon>Bacteria</taxon>
        <taxon>Pseudomonadati</taxon>
        <taxon>Pseudomonadota</taxon>
        <taxon>Gammaproteobacteria</taxon>
        <taxon>Vibrionales</taxon>
        <taxon>Vibrionaceae</taxon>
        <taxon>Vibrio</taxon>
    </lineage>
</organism>
<protein>
    <recommendedName>
        <fullName evidence="4">Peptidase C80 domain-containing protein</fullName>
    </recommendedName>
</protein>
<evidence type="ECO:0000256" key="1">
    <source>
        <dbReference type="SAM" id="MobiDB-lite"/>
    </source>
</evidence>
<dbReference type="RefSeq" id="WP_284190357.1">
    <property type="nucleotide sequence ID" value="NZ_BSPW01000005.1"/>
</dbReference>
<feature type="region of interest" description="Disordered" evidence="1">
    <location>
        <begin position="1"/>
        <end position="25"/>
    </location>
</feature>
<dbReference type="Proteomes" id="UP001157138">
    <property type="component" value="Unassembled WGS sequence"/>
</dbReference>